<evidence type="ECO:0000313" key="3">
    <source>
        <dbReference type="Proteomes" id="UP000192746"/>
    </source>
</evidence>
<dbReference type="PANTHER" id="PTHR38467:SF1">
    <property type="entry name" value="CONJUGATIVE TRANSFER: ASSEMBLY"/>
    <property type="match status" value="1"/>
</dbReference>
<dbReference type="InterPro" id="IPR053155">
    <property type="entry name" value="F-pilin_assembly_TraC"/>
</dbReference>
<dbReference type="OrthoDB" id="596266at2"/>
<feature type="non-terminal residue" evidence="2">
    <location>
        <position position="455"/>
    </location>
</feature>
<dbReference type="InterPro" id="IPR043964">
    <property type="entry name" value="P-loop_TraG"/>
</dbReference>
<dbReference type="Proteomes" id="UP000192746">
    <property type="component" value="Unassembled WGS sequence"/>
</dbReference>
<evidence type="ECO:0000259" key="1">
    <source>
        <dbReference type="Pfam" id="PF19044"/>
    </source>
</evidence>
<reference evidence="2 3" key="1">
    <citation type="submission" date="2013-04" db="EMBL/GenBank/DDBJ databases">
        <title>Zunongwangia sp. 22II14-10F7 Genome Sequencing.</title>
        <authorList>
            <person name="Lai Q."/>
            <person name="Shao Z."/>
        </authorList>
    </citation>
    <scope>NUCLEOTIDE SEQUENCE [LARGE SCALE GENOMIC DNA]</scope>
    <source>
        <strain evidence="2 3">22II14-10F7</strain>
    </source>
</reference>
<dbReference type="EMBL" id="ARYN01000057">
    <property type="protein sequence ID" value="ORL43496.1"/>
    <property type="molecule type" value="Genomic_DNA"/>
</dbReference>
<dbReference type="InterPro" id="IPR027417">
    <property type="entry name" value="P-loop_NTPase"/>
</dbReference>
<comment type="caution">
    <text evidence="2">The sequence shown here is derived from an EMBL/GenBank/DDBJ whole genome shotgun (WGS) entry which is preliminary data.</text>
</comment>
<organism evidence="2 3">
    <name type="scientific">Zunongwangia atlantica 22II14-10F7</name>
    <dbReference type="NCBI Taxonomy" id="1185767"/>
    <lineage>
        <taxon>Bacteria</taxon>
        <taxon>Pseudomonadati</taxon>
        <taxon>Bacteroidota</taxon>
        <taxon>Flavobacteriia</taxon>
        <taxon>Flavobacteriales</taxon>
        <taxon>Flavobacteriaceae</taxon>
        <taxon>Zunongwangia</taxon>
    </lineage>
</organism>
<dbReference type="PANTHER" id="PTHR38467">
    <property type="match status" value="1"/>
</dbReference>
<proteinExistence type="predicted"/>
<dbReference type="Pfam" id="PF19044">
    <property type="entry name" value="P-loop_TraG"/>
    <property type="match status" value="1"/>
</dbReference>
<dbReference type="RefSeq" id="WP_139801393.1">
    <property type="nucleotide sequence ID" value="NZ_ARYN01000057.1"/>
</dbReference>
<keyword evidence="3" id="KW-1185">Reference proteome</keyword>
<accession>A0A1Y1SXK1</accession>
<evidence type="ECO:0000313" key="2">
    <source>
        <dbReference type="EMBL" id="ORL43496.1"/>
    </source>
</evidence>
<sequence length="455" mass="52845">MNLYKYPPIASSLGNAVFLANGNFCLAYQVVLPEVYSLAEADFDQLHTCWFQAIKGLPVGTIIHKQDVYLKKAYTAEDLPKDSFLQKATHRYFKGRQYLNHQCLLFFSLPKNNKLAKSAYINPFAKLSKNKLDQSDKEWKIFERQVNDVVGYLNQTAKIQVIKMTSPAVTKFSRDFWNGFIDDHDTDIQVSSNDLLMGNQYVQTMVLQHESCFQDELKTSRPHAEFTADDFSFYQGFMDGFGLQLYEHHIVNQMLWIEDTKKWQGQLEKQIESLKKSANFGSQNLITCEKLQQVLDQIVRDEQSRLVRGQFNVMYWHIEKEQLKEIAGKLMAECKQLDIRPYMPSGEALAHYVFNSYFGFTSNFGAEDTYVTDLKHALCLWMHTGNYISDATGVIFNERQYNLPVKKDVWDESKKRIKARNFAIFAPTGEGKSFLANNILRQYFEERIRLVIIDL</sequence>
<dbReference type="AlphaFoldDB" id="A0A1Y1SXK1"/>
<name>A0A1Y1SXK1_9FLAO</name>
<protein>
    <submittedName>
        <fullName evidence="2">Conjugal transfer protein G</fullName>
    </submittedName>
</protein>
<dbReference type="STRING" id="1185767.IIF7_20509"/>
<dbReference type="Gene3D" id="3.40.50.300">
    <property type="entry name" value="P-loop containing nucleotide triphosphate hydrolases"/>
    <property type="match status" value="1"/>
</dbReference>
<feature type="domain" description="TraG P-loop" evidence="1">
    <location>
        <begin position="393"/>
        <end position="454"/>
    </location>
</feature>
<gene>
    <name evidence="2" type="ORF">IIF7_20509</name>
</gene>